<proteinExistence type="inferred from homology"/>
<evidence type="ECO:0000313" key="9">
    <source>
        <dbReference type="Proteomes" id="UP000267128"/>
    </source>
</evidence>
<name>A0A3N0CFJ9_9ACTN</name>
<dbReference type="GO" id="GO:0019350">
    <property type="term" value="P:teichoic acid biosynthetic process"/>
    <property type="evidence" value="ECO:0007669"/>
    <property type="project" value="UniProtKB-KW"/>
</dbReference>
<evidence type="ECO:0000256" key="5">
    <source>
        <dbReference type="ARBA" id="ARBA00022944"/>
    </source>
</evidence>
<gene>
    <name evidence="8" type="ORF">EFK50_10620</name>
</gene>
<protein>
    <submittedName>
        <fullName evidence="8">Glycosyltransferase</fullName>
    </submittedName>
</protein>
<evidence type="ECO:0000256" key="4">
    <source>
        <dbReference type="ARBA" id="ARBA00022679"/>
    </source>
</evidence>
<dbReference type="Gene3D" id="3.40.50.12580">
    <property type="match status" value="1"/>
</dbReference>
<dbReference type="SUPFAM" id="SSF53756">
    <property type="entry name" value="UDP-Glycosyltransferase/glycogen phosphorylase"/>
    <property type="match status" value="1"/>
</dbReference>
<reference evidence="8 9" key="1">
    <citation type="submission" date="2018-11" db="EMBL/GenBank/DDBJ databases">
        <authorList>
            <person name="Li F."/>
        </authorList>
    </citation>
    <scope>NUCLEOTIDE SEQUENCE [LARGE SCALE GENOMIC DNA]</scope>
    <source>
        <strain evidence="8 9">Gsoil 097</strain>
    </source>
</reference>
<evidence type="ECO:0000259" key="7">
    <source>
        <dbReference type="Pfam" id="PF00535"/>
    </source>
</evidence>
<dbReference type="OrthoDB" id="8549922at2"/>
<dbReference type="InterPro" id="IPR043149">
    <property type="entry name" value="TagF_N"/>
</dbReference>
<feature type="domain" description="Glycosyltransferase 2-like" evidence="7">
    <location>
        <begin position="20"/>
        <end position="190"/>
    </location>
</feature>
<dbReference type="Pfam" id="PF04464">
    <property type="entry name" value="Glyphos_transf"/>
    <property type="match status" value="1"/>
</dbReference>
<dbReference type="InterPro" id="IPR001173">
    <property type="entry name" value="Glyco_trans_2-like"/>
</dbReference>
<dbReference type="InterPro" id="IPR050834">
    <property type="entry name" value="Glycosyltransf_2"/>
</dbReference>
<comment type="caution">
    <text evidence="8">The sequence shown here is derived from an EMBL/GenBank/DDBJ whole genome shotgun (WGS) entry which is preliminary data.</text>
</comment>
<dbReference type="SUPFAM" id="SSF53448">
    <property type="entry name" value="Nucleotide-diphospho-sugar transferases"/>
    <property type="match status" value="1"/>
</dbReference>
<sequence>MAAAVTTAHPVPPVEAPRFTIVTAVYNVATYLPAFIASVDAQTFGPEGLEVVAVDDGSTDDSLALLHAWAERAAYPVVVLTKENGGQSTARNLGLDHARGEWVTFTDPDDVIEPGYLAGVDAFLTAEPGAVLVACNLLLLQDRTGQVEDEHPLRHRFRGKARLRDLDREPAYFFGSAPVAFFRRSDVERLGLRFDPAIRPNFEDGHFTGIYLLSFERPLVGFVPQARYQYRKRADTSSTTGSSARDRGRYTTVLRLGYLDLLRRAAADRDGRIPEWLQNLILYELSWIITLQLRAGGSSSSAVAEASDEFHGLMVELTGLLDPEVVDRSPVSRLNQLWRDVLLHAWSGEDWQQSPVQVTHFDRAQGLVRLEYRYVGTAPAEVCVSGGVPVRPVYAKTRDVSFVGRVVLHERSLWLPAGKAIRIDLNGRSAALDTEEPRRGSSVATVPSIRRHLDRHGYREDPEPWERPTVDPEPNAARILRLARSRPVRRVLGRAWVLMDRVHDAGDNGERLFEYLRAERPDINAWFTIRRDAPEWAGLRRRHGRRVVAYGSLRWKLLLLNAEHLVSSHADQPVTAPREITEGLGVRPEWRFTFLQHGVIKDDLSNWLNPKSIDTFVTSTRAEQESIAGDHNGYAYSSREARLTGLPRFDRLREIGARVGVPGRDLILVAPTWRNWLTRQLELGSQERELSDDFASSEFATSWLDLLGSAELARAAADLGLTIAFLPHPNLREALSAVDLPAGVEPFTFEGDVQELFARSAVLVTDYSSMAFNAAYLDIPVVYFQFDRDRVLAGEHVGSRGYYDYERDGYGPVRTELAAAVAAVVESARTRTPAPEYQARIEAAFPERDGRCCERVVAAITESTRKAPAAEPL</sequence>
<keyword evidence="5" id="KW-0777">Teichoic acid biosynthesis</keyword>
<comment type="similarity">
    <text evidence="2">Belongs to the CDP-glycerol glycerophosphotransferase family.</text>
</comment>
<dbReference type="CDD" id="cd00761">
    <property type="entry name" value="Glyco_tranf_GTA_type"/>
    <property type="match status" value="1"/>
</dbReference>
<dbReference type="InterPro" id="IPR029044">
    <property type="entry name" value="Nucleotide-diphossugar_trans"/>
</dbReference>
<dbReference type="EMBL" id="RJSE01000007">
    <property type="protein sequence ID" value="RNL62234.1"/>
    <property type="molecule type" value="Genomic_DNA"/>
</dbReference>
<dbReference type="Pfam" id="PF00535">
    <property type="entry name" value="Glycos_transf_2"/>
    <property type="match status" value="1"/>
</dbReference>
<dbReference type="Gene3D" id="3.90.550.10">
    <property type="entry name" value="Spore Coat Polysaccharide Biosynthesis Protein SpsA, Chain A"/>
    <property type="match status" value="1"/>
</dbReference>
<evidence type="ECO:0000256" key="1">
    <source>
        <dbReference type="ARBA" id="ARBA00004202"/>
    </source>
</evidence>
<comment type="subcellular location">
    <subcellularLocation>
        <location evidence="1">Cell membrane</location>
        <topology evidence="1">Peripheral membrane protein</topology>
    </subcellularLocation>
</comment>
<dbReference type="PANTHER" id="PTHR43685:SF2">
    <property type="entry name" value="GLYCOSYLTRANSFERASE 2-LIKE DOMAIN-CONTAINING PROTEIN"/>
    <property type="match status" value="1"/>
</dbReference>
<dbReference type="Proteomes" id="UP000267128">
    <property type="component" value="Unassembled WGS sequence"/>
</dbReference>
<evidence type="ECO:0000256" key="6">
    <source>
        <dbReference type="ARBA" id="ARBA00023136"/>
    </source>
</evidence>
<dbReference type="Gene3D" id="3.40.50.11820">
    <property type="match status" value="1"/>
</dbReference>
<keyword evidence="4 8" id="KW-0808">Transferase</keyword>
<dbReference type="InterPro" id="IPR007554">
    <property type="entry name" value="Glycerophosphate_synth"/>
</dbReference>
<dbReference type="InterPro" id="IPR043148">
    <property type="entry name" value="TagF_C"/>
</dbReference>
<keyword evidence="3" id="KW-1003">Cell membrane</keyword>
<dbReference type="AlphaFoldDB" id="A0A3N0CFJ9"/>
<evidence type="ECO:0000256" key="3">
    <source>
        <dbReference type="ARBA" id="ARBA00022475"/>
    </source>
</evidence>
<dbReference type="PANTHER" id="PTHR43685">
    <property type="entry name" value="GLYCOSYLTRANSFERASE"/>
    <property type="match status" value="1"/>
</dbReference>
<accession>A0A3N0CFJ9</accession>
<dbReference type="GO" id="GO:0047355">
    <property type="term" value="F:CDP-glycerol glycerophosphotransferase activity"/>
    <property type="evidence" value="ECO:0007669"/>
    <property type="project" value="InterPro"/>
</dbReference>
<evidence type="ECO:0000256" key="2">
    <source>
        <dbReference type="ARBA" id="ARBA00010488"/>
    </source>
</evidence>
<evidence type="ECO:0000313" key="8">
    <source>
        <dbReference type="EMBL" id="RNL62234.1"/>
    </source>
</evidence>
<keyword evidence="6" id="KW-0472">Membrane</keyword>
<organism evidence="8 9">
    <name type="scientific">Nocardioides marmoriginsengisoli</name>
    <dbReference type="NCBI Taxonomy" id="661483"/>
    <lineage>
        <taxon>Bacteria</taxon>
        <taxon>Bacillati</taxon>
        <taxon>Actinomycetota</taxon>
        <taxon>Actinomycetes</taxon>
        <taxon>Propionibacteriales</taxon>
        <taxon>Nocardioidaceae</taxon>
        <taxon>Nocardioides</taxon>
    </lineage>
</organism>
<keyword evidence="9" id="KW-1185">Reference proteome</keyword>
<dbReference type="GO" id="GO:0005886">
    <property type="term" value="C:plasma membrane"/>
    <property type="evidence" value="ECO:0007669"/>
    <property type="project" value="UniProtKB-SubCell"/>
</dbReference>